<dbReference type="PATRIC" id="fig|1365257.3.peg.4"/>
<sequence length="241" mass="28215">MNIKEQAIKKLANSMRIYVETHIDFQRLKAIDIEEAVDNLDRAFEAKLEAFHSLYDVTKDDFDYFSYGDIAAIILMRNAIHHRDHHLFQSWNYNMALDEGYKNHLGAEFLLAGYDVSDSPARMRHFYKLEDFYLRIDEKLNSRYIESRMGSKNRKKLLSQLNAELNFSGIKKKAESELYPIKQVYVNVIPIFISAVCRVFTVLKQKGVEFKGFDAKVYEAPLTDELQVDFSKTTYEPLRIT</sequence>
<dbReference type="EMBL" id="AUXX01000001">
    <property type="protein sequence ID" value="KZN70320.1"/>
    <property type="molecule type" value="Genomic_DNA"/>
</dbReference>
<evidence type="ECO:0000313" key="2">
    <source>
        <dbReference type="Proteomes" id="UP000076661"/>
    </source>
</evidence>
<proteinExistence type="predicted"/>
<gene>
    <name evidence="1" type="ORF">N478_00020</name>
</gene>
<reference evidence="1 2" key="1">
    <citation type="submission" date="2013-07" db="EMBL/GenBank/DDBJ databases">
        <title>Comparative Genomic and Metabolomic Analysis of Twelve Strains of Pseudoalteromonas luteoviolacea.</title>
        <authorList>
            <person name="Vynne N.G."/>
            <person name="Mansson M."/>
            <person name="Gram L."/>
        </authorList>
    </citation>
    <scope>NUCLEOTIDE SEQUENCE [LARGE SCALE GENOMIC DNA]</scope>
    <source>
        <strain evidence="1 2">S4060-1</strain>
    </source>
</reference>
<comment type="caution">
    <text evidence="1">The sequence shown here is derived from an EMBL/GenBank/DDBJ whole genome shotgun (WGS) entry which is preliminary data.</text>
</comment>
<accession>A0A167PBI5</accession>
<dbReference type="Proteomes" id="UP000076661">
    <property type="component" value="Unassembled WGS sequence"/>
</dbReference>
<dbReference type="AlphaFoldDB" id="A0A167PBI5"/>
<organism evidence="1 2">
    <name type="scientific">Pseudoalteromonas luteoviolacea S4060-1</name>
    <dbReference type="NCBI Taxonomy" id="1365257"/>
    <lineage>
        <taxon>Bacteria</taxon>
        <taxon>Pseudomonadati</taxon>
        <taxon>Pseudomonadota</taxon>
        <taxon>Gammaproteobacteria</taxon>
        <taxon>Alteromonadales</taxon>
        <taxon>Pseudoalteromonadaceae</taxon>
        <taxon>Pseudoalteromonas</taxon>
    </lineage>
</organism>
<evidence type="ECO:0000313" key="1">
    <source>
        <dbReference type="EMBL" id="KZN70320.1"/>
    </source>
</evidence>
<name>A0A167PBI5_9GAMM</name>
<dbReference type="RefSeq" id="WP_063379471.1">
    <property type="nucleotide sequence ID" value="NZ_AUXX01000001.1"/>
</dbReference>
<protein>
    <submittedName>
        <fullName evidence="1">Uncharacterized protein</fullName>
    </submittedName>
</protein>